<dbReference type="AlphaFoldDB" id="A0A812VPW1"/>
<proteinExistence type="predicted"/>
<name>A0A812VPW1_9DINO</name>
<organism evidence="1 2">
    <name type="scientific">Symbiodinium necroappetens</name>
    <dbReference type="NCBI Taxonomy" id="1628268"/>
    <lineage>
        <taxon>Eukaryota</taxon>
        <taxon>Sar</taxon>
        <taxon>Alveolata</taxon>
        <taxon>Dinophyceae</taxon>
        <taxon>Suessiales</taxon>
        <taxon>Symbiodiniaceae</taxon>
        <taxon>Symbiodinium</taxon>
    </lineage>
</organism>
<gene>
    <name evidence="1" type="ORF">SNEC2469_LOCUS17958</name>
</gene>
<evidence type="ECO:0000313" key="1">
    <source>
        <dbReference type="EMBL" id="CAE7636266.1"/>
    </source>
</evidence>
<dbReference type="EMBL" id="CAJNJA010029934">
    <property type="protein sequence ID" value="CAE7636266.1"/>
    <property type="molecule type" value="Genomic_DNA"/>
</dbReference>
<comment type="caution">
    <text evidence="1">The sequence shown here is derived from an EMBL/GenBank/DDBJ whole genome shotgun (WGS) entry which is preliminary data.</text>
</comment>
<accession>A0A812VPW1</accession>
<protein>
    <submittedName>
        <fullName evidence="1">Uncharacterized protein</fullName>
    </submittedName>
</protein>
<dbReference type="PRINTS" id="PR00830">
    <property type="entry name" value="ENDOLAPTASE"/>
</dbReference>
<dbReference type="Proteomes" id="UP000601435">
    <property type="component" value="Unassembled WGS sequence"/>
</dbReference>
<reference evidence="1" key="1">
    <citation type="submission" date="2021-02" db="EMBL/GenBank/DDBJ databases">
        <authorList>
            <person name="Dougan E. K."/>
            <person name="Rhodes N."/>
            <person name="Thang M."/>
            <person name="Chan C."/>
        </authorList>
    </citation>
    <scope>NUCLEOTIDE SEQUENCE</scope>
</reference>
<keyword evidence="2" id="KW-1185">Reference proteome</keyword>
<dbReference type="OrthoDB" id="426432at2759"/>
<sequence>MAKCFVDVVMDIPTFDLAILKQDNEKFCAVKIINLKDKVKVDVARAMCYGKPYVVNWAGEVKTMKKCVHFIFEKLGGHQFRQHTLRTAEEGKPDVERTQAEWDYGFDFIEEQGPRDHVKNRALRWITIQTSQKDSPIYKWSPVLVEKSLRNLCQDGVLAKVIEVWPLTLYDLDARILKALGTLFNTLQEKALGFHGVPGKGKTPVARSIAMALSRYWIAELGQTGEVTPSFRQASEFDFFRGQTGMLTRPDIFDDGTLSEQPFKKVKAFTDVGNIESMSKERWGAAKWVKGQARIYCVNDFDVKSEPPLDQPLIDIQEGRHTYIAHKVFLEMLESAWYSKEASESNVMAVLKRTHIFVNTATSLYIRPASENEHPVLRIPLGDKSDFLHVDSRMVYDYHRKGGKDLPADFDKKVAWEADWVRKAMAGEKSLPYRPTVVRRGSLLSNVASSSATPTFNSDEATSRLNAELCRSLTGELPHHARDVAPSTTSTGCSVKLEHPSTPIRVKKESTQQGFATQARRVADECAGHPIEIQDSPSPKPKPKCGIKQELPVNSFATLAATPNGFTIDIEDTPEKDVKGEVGKPKTNDDELVRDLEMLIDEEMNGVGTDQGIMEGNARRTTWATQTKAWHTPITGTAIQWGRKWMWMSHE</sequence>
<evidence type="ECO:0000313" key="2">
    <source>
        <dbReference type="Proteomes" id="UP000601435"/>
    </source>
</evidence>
<feature type="non-terminal residue" evidence="1">
    <location>
        <position position="1"/>
    </location>
</feature>